<reference evidence="1" key="1">
    <citation type="submission" date="2014-07" db="EMBL/GenBank/DDBJ databases">
        <authorList>
            <person name="Urmite Genomes Urmite Genomes"/>
        </authorList>
    </citation>
    <scope>NUCLEOTIDE SEQUENCE</scope>
    <source>
        <strain evidence="1">13S34_air</strain>
    </source>
</reference>
<name>A0A078MFA3_9BACL</name>
<dbReference type="InterPro" id="IPR011990">
    <property type="entry name" value="TPR-like_helical_dom_sf"/>
</dbReference>
<dbReference type="Gene3D" id="1.25.40.10">
    <property type="entry name" value="Tetratricopeptide repeat domain"/>
    <property type="match status" value="1"/>
</dbReference>
<protein>
    <submittedName>
        <fullName evidence="1">Uncharacterized protein</fullName>
    </submittedName>
</protein>
<dbReference type="SUPFAM" id="SSF48452">
    <property type="entry name" value="TPR-like"/>
    <property type="match status" value="1"/>
</dbReference>
<proteinExistence type="predicted"/>
<dbReference type="PATRIC" id="fig|1461583.4.peg.2147"/>
<dbReference type="AlphaFoldDB" id="A0A078MFA3"/>
<evidence type="ECO:0000313" key="1">
    <source>
        <dbReference type="EMBL" id="CEA04960.1"/>
    </source>
</evidence>
<gene>
    <name evidence="1" type="ORF">BN1050_02230</name>
</gene>
<organism evidence="1">
    <name type="scientific">Metalysinibacillus saudimassiliensis</name>
    <dbReference type="NCBI Taxonomy" id="1461583"/>
    <lineage>
        <taxon>Bacteria</taxon>
        <taxon>Bacillati</taxon>
        <taxon>Bacillota</taxon>
        <taxon>Bacilli</taxon>
        <taxon>Bacillales</taxon>
        <taxon>Caryophanaceae</taxon>
        <taxon>Metalysinibacillus</taxon>
    </lineage>
</organism>
<sequence>MKVVDITKEIKTLIATIAEGTSDVMQEEQMLLAFVAQQENVVTLTNLAYYYAEEAEDFTKALAYIERAVRQKPSTPQPFIIYSYVLLKLERYDEALPLLEYVYKHAPGQATYYNVAGAYYQNERYLEAARAYELAGVDYAYQAAVAYSKAGDTTKATQLLATIPEDEPLARADVYVLLERYDDALVEMDQALPTYALDTWCFMHLQLAKRVAPERYTALYARYEQLLQAELCEAQQQKVDEWTTEQDIEQAIIQAKQVLAKLAAFEPLAAIMIDEDFANDAMLPCCYYFCPMHDTACDGDKEWASCQTTTIQ</sequence>
<accession>A0A078MFA3</accession>
<dbReference type="HOGENOM" id="CLU_890808_0_0_9"/>
<dbReference type="EMBL" id="LN483076">
    <property type="protein sequence ID" value="CEA04960.1"/>
    <property type="molecule type" value="Genomic_DNA"/>
</dbReference>